<gene>
    <name evidence="1" type="ORF">NQ176_g5522</name>
</gene>
<name>A0ACC1N8X2_9HYPO</name>
<accession>A0ACC1N8X2</accession>
<evidence type="ECO:0000313" key="2">
    <source>
        <dbReference type="Proteomes" id="UP001143910"/>
    </source>
</evidence>
<organism evidence="1 2">
    <name type="scientific">Zarea fungicola</name>
    <dbReference type="NCBI Taxonomy" id="93591"/>
    <lineage>
        <taxon>Eukaryota</taxon>
        <taxon>Fungi</taxon>
        <taxon>Dikarya</taxon>
        <taxon>Ascomycota</taxon>
        <taxon>Pezizomycotina</taxon>
        <taxon>Sordariomycetes</taxon>
        <taxon>Hypocreomycetidae</taxon>
        <taxon>Hypocreales</taxon>
        <taxon>Cordycipitaceae</taxon>
        <taxon>Zarea</taxon>
    </lineage>
</organism>
<reference evidence="1" key="1">
    <citation type="submission" date="2022-08" db="EMBL/GenBank/DDBJ databases">
        <title>Genome Sequence of Lecanicillium fungicola.</title>
        <authorList>
            <person name="Buettner E."/>
        </authorList>
    </citation>
    <scope>NUCLEOTIDE SEQUENCE</scope>
    <source>
        <strain evidence="1">Babe33</strain>
    </source>
</reference>
<protein>
    <submittedName>
        <fullName evidence="1">Uncharacterized protein</fullName>
    </submittedName>
</protein>
<sequence>MLPFGNEWSPNQADRNTVPRKRQHQNPHVNTSRPFHRSTFCSYNLVVLLDRINLDLFRLHNGSALMASETSTVPMTSAMRGSQAFTIDSSVAYFETSMDLFRSSHRDYDDICVGACVFDSSGKQLLLIQRAACDSFPSMWEIPGGRCDPDDKTILHSLARELFEETGLVLRHVRRCVCPAQTTGANIHGEDGSRGYTFQYRDVRAIKYNFLVEVESPLPIRLNPDEHMAFSWLTVEEYRSRQLQDQNFRITTPAQADLISEAFDVVHKTPDKL</sequence>
<evidence type="ECO:0000313" key="1">
    <source>
        <dbReference type="EMBL" id="KAJ2975430.1"/>
    </source>
</evidence>
<comment type="caution">
    <text evidence="1">The sequence shown here is derived from an EMBL/GenBank/DDBJ whole genome shotgun (WGS) entry which is preliminary data.</text>
</comment>
<dbReference type="EMBL" id="JANJQO010000708">
    <property type="protein sequence ID" value="KAJ2975430.1"/>
    <property type="molecule type" value="Genomic_DNA"/>
</dbReference>
<keyword evidence="2" id="KW-1185">Reference proteome</keyword>
<proteinExistence type="predicted"/>
<dbReference type="Proteomes" id="UP001143910">
    <property type="component" value="Unassembled WGS sequence"/>
</dbReference>